<dbReference type="GO" id="GO:1990604">
    <property type="term" value="C:IRE1-TRAF2-ASK1 complex"/>
    <property type="evidence" value="ECO:0007669"/>
    <property type="project" value="TreeGrafter"/>
</dbReference>
<dbReference type="GO" id="GO:0005524">
    <property type="term" value="F:ATP binding"/>
    <property type="evidence" value="ECO:0007669"/>
    <property type="project" value="InterPro"/>
</dbReference>
<feature type="domain" description="Protein kinase" evidence="1">
    <location>
        <begin position="10"/>
        <end position="259"/>
    </location>
</feature>
<gene>
    <name evidence="2" type="ORF">PSON_ATCC_30995.1.T0560174</name>
</gene>
<dbReference type="GO" id="GO:0036498">
    <property type="term" value="P:IRE1-mediated unfolded protein response"/>
    <property type="evidence" value="ECO:0007669"/>
    <property type="project" value="TreeGrafter"/>
</dbReference>
<dbReference type="InterPro" id="IPR000719">
    <property type="entry name" value="Prot_kinase_dom"/>
</dbReference>
<dbReference type="PANTHER" id="PTHR13954">
    <property type="entry name" value="IRE1-RELATED"/>
    <property type="match status" value="1"/>
</dbReference>
<evidence type="ECO:0000259" key="1">
    <source>
        <dbReference type="PROSITE" id="PS50011"/>
    </source>
</evidence>
<comment type="caution">
    <text evidence="2">The sequence shown here is derived from an EMBL/GenBank/DDBJ whole genome shotgun (WGS) entry which is preliminary data.</text>
</comment>
<keyword evidence="3" id="KW-1185">Reference proteome</keyword>
<protein>
    <recommendedName>
        <fullName evidence="1">Protein kinase domain-containing protein</fullName>
    </recommendedName>
</protein>
<name>A0A8S1NNT3_9CILI</name>
<dbReference type="OrthoDB" id="4062651at2759"/>
<accession>A0A8S1NNT3</accession>
<dbReference type="SMART" id="SM00220">
    <property type="entry name" value="S_TKc"/>
    <property type="match status" value="1"/>
</dbReference>
<reference evidence="2" key="1">
    <citation type="submission" date="2021-01" db="EMBL/GenBank/DDBJ databases">
        <authorList>
            <consortium name="Genoscope - CEA"/>
            <person name="William W."/>
        </authorList>
    </citation>
    <scope>NUCLEOTIDE SEQUENCE</scope>
</reference>
<dbReference type="PANTHER" id="PTHR13954:SF6">
    <property type="entry name" value="NON-SPECIFIC SERINE_THREONINE PROTEIN KINASE"/>
    <property type="match status" value="1"/>
</dbReference>
<sequence>MKEVLGCYKINNSRILNEDSQALIYECSKTGLGGLCCARVINKQQNRNQNSNQFKEELQVLEQLKWLRHENIQTIYDYKEEENFIYQFAEQWDSTLLEYMNANVKISRIDLLEFIKQISAGYLELIKSKIKHIQLKPDNILIKNNKEKIIFKISGFKISKLLQETNRNDTRNLDTQLYSSPEMLDKDENCSYESDIFSEFFDSLQKKSFKQYINENKPNNKILVQILDLIDKLIVYDPQKRINWNDLNQLASDQFKDYLSFLDPISQQRDKRTNSQRLQPNLNLKENQNFINFKPQKEQEQQNNFIQNTNFKFKVNQSFDFHQCKFQFNNIENNLKINRDRPLIINTPPKQFWQPQQIKPQFLNPQQNSTMPQQYTNRQNYQTLK</sequence>
<dbReference type="GO" id="GO:0004674">
    <property type="term" value="F:protein serine/threonine kinase activity"/>
    <property type="evidence" value="ECO:0007669"/>
    <property type="project" value="InterPro"/>
</dbReference>
<dbReference type="AlphaFoldDB" id="A0A8S1NNT3"/>
<dbReference type="InterPro" id="IPR045133">
    <property type="entry name" value="IRE1/2-like"/>
</dbReference>
<dbReference type="Proteomes" id="UP000692954">
    <property type="component" value="Unassembled WGS sequence"/>
</dbReference>
<evidence type="ECO:0000313" key="3">
    <source>
        <dbReference type="Proteomes" id="UP000692954"/>
    </source>
</evidence>
<dbReference type="EMBL" id="CAJJDN010000056">
    <property type="protein sequence ID" value="CAD8090755.1"/>
    <property type="molecule type" value="Genomic_DNA"/>
</dbReference>
<dbReference type="GO" id="GO:0051082">
    <property type="term" value="F:unfolded protein binding"/>
    <property type="evidence" value="ECO:0007669"/>
    <property type="project" value="TreeGrafter"/>
</dbReference>
<evidence type="ECO:0000313" key="2">
    <source>
        <dbReference type="EMBL" id="CAD8090755.1"/>
    </source>
</evidence>
<organism evidence="2 3">
    <name type="scientific">Paramecium sonneborni</name>
    <dbReference type="NCBI Taxonomy" id="65129"/>
    <lineage>
        <taxon>Eukaryota</taxon>
        <taxon>Sar</taxon>
        <taxon>Alveolata</taxon>
        <taxon>Ciliophora</taxon>
        <taxon>Intramacronucleata</taxon>
        <taxon>Oligohymenophorea</taxon>
        <taxon>Peniculida</taxon>
        <taxon>Parameciidae</taxon>
        <taxon>Paramecium</taxon>
    </lineage>
</organism>
<proteinExistence type="predicted"/>
<dbReference type="PROSITE" id="PS50011">
    <property type="entry name" value="PROTEIN_KINASE_DOM"/>
    <property type="match status" value="1"/>
</dbReference>
<dbReference type="Pfam" id="PF00069">
    <property type="entry name" value="Pkinase"/>
    <property type="match status" value="1"/>
</dbReference>
<dbReference type="GO" id="GO:0004521">
    <property type="term" value="F:RNA endonuclease activity"/>
    <property type="evidence" value="ECO:0007669"/>
    <property type="project" value="InterPro"/>
</dbReference>